<dbReference type="PANTHER" id="PTHR33362">
    <property type="entry name" value="SIALIC ACID TRAP TRANSPORTER PERMEASE PROTEIN SIAT-RELATED"/>
    <property type="match status" value="1"/>
</dbReference>
<reference evidence="9 10" key="1">
    <citation type="submission" date="2015-01" db="EMBL/GenBank/DDBJ databases">
        <title>Desulfovibrio sp. JC271 draft genome sequence.</title>
        <authorList>
            <person name="Shivani Y."/>
            <person name="Subhash Y."/>
            <person name="Sasikala C."/>
            <person name="Ramana C.V."/>
        </authorList>
    </citation>
    <scope>NUCLEOTIDE SEQUENCE [LARGE SCALE GENOMIC DNA]</scope>
    <source>
        <strain evidence="9 10">JC271</strain>
    </source>
</reference>
<dbReference type="EMBL" id="JXMS01000005">
    <property type="protein sequence ID" value="OBQ55246.1"/>
    <property type="molecule type" value="Genomic_DNA"/>
</dbReference>
<keyword evidence="3" id="KW-0997">Cell inner membrane</keyword>
<evidence type="ECO:0000256" key="3">
    <source>
        <dbReference type="ARBA" id="ARBA00022519"/>
    </source>
</evidence>
<dbReference type="PATRIC" id="fig|1560234.3.peg.2881"/>
<feature type="transmembrane region" description="Helical" evidence="7">
    <location>
        <begin position="311"/>
        <end position="338"/>
    </location>
</feature>
<dbReference type="RefSeq" id="WP_066853081.1">
    <property type="nucleotide sequence ID" value="NZ_JXMS01000005.1"/>
</dbReference>
<dbReference type="Pfam" id="PF06808">
    <property type="entry name" value="DctM"/>
    <property type="match status" value="1"/>
</dbReference>
<evidence type="ECO:0000256" key="7">
    <source>
        <dbReference type="SAM" id="Phobius"/>
    </source>
</evidence>
<dbReference type="GO" id="GO:0005886">
    <property type="term" value="C:plasma membrane"/>
    <property type="evidence" value="ECO:0007669"/>
    <property type="project" value="UniProtKB-SubCell"/>
</dbReference>
<feature type="transmembrane region" description="Helical" evidence="7">
    <location>
        <begin position="398"/>
        <end position="422"/>
    </location>
</feature>
<sequence>MLVLFGIMILLLIMGFPMMMTMLLSTLAYVAIYAPMVQPFITVQQMILGVQAPVLMAIPMFILAADIMSMGQTSERLLDFVESLVGHLNGGIASTTSITCALFGAVSGSTQATVVAVGTPVRKKLLARGYSDSEAMALIINSSNLAYLIPPSLGMIVYGVASGASIGDLFIAGIGPAVVIILLFSAYNVFYATKNNIPRLPKASMAERLLATKRCILPFGFPIIIMGGIYSGIFSPTEAAAVSVLYAAFVEMVIYKSVKPKDLFSIALSTGVLTTVVFILVAVGQGFSWVISYDRIPQMLTQGLLGDSASVFLILLTVNLVFFIGCMFVEAVVVILILTPIFAPIAHNAGIDLVHLGILITLQVAIGSGTPPFGTSIFTCCAIFDKPYIEVIRNEGPYIAILLFACFLISAFPEISLFLGGLMK</sequence>
<comment type="subcellular location">
    <subcellularLocation>
        <location evidence="1">Cell inner membrane</location>
        <topology evidence="1">Multi-pass membrane protein</topology>
    </subcellularLocation>
</comment>
<feature type="transmembrane region" description="Helical" evidence="7">
    <location>
        <begin position="170"/>
        <end position="193"/>
    </location>
</feature>
<dbReference type="Proteomes" id="UP000091979">
    <property type="component" value="Unassembled WGS sequence"/>
</dbReference>
<evidence type="ECO:0000313" key="10">
    <source>
        <dbReference type="Proteomes" id="UP000091979"/>
    </source>
</evidence>
<evidence type="ECO:0000259" key="8">
    <source>
        <dbReference type="Pfam" id="PF06808"/>
    </source>
</evidence>
<name>A0A1B7XIB3_9BACT</name>
<dbReference type="AlphaFoldDB" id="A0A1B7XIB3"/>
<feature type="transmembrane region" description="Helical" evidence="7">
    <location>
        <begin position="239"/>
        <end position="255"/>
    </location>
</feature>
<dbReference type="STRING" id="1560234.SP90_04640"/>
<feature type="transmembrane region" description="Helical" evidence="7">
    <location>
        <begin position="46"/>
        <end position="68"/>
    </location>
</feature>
<dbReference type="InterPro" id="IPR004681">
    <property type="entry name" value="TRAP_DctM"/>
</dbReference>
<evidence type="ECO:0000256" key="2">
    <source>
        <dbReference type="ARBA" id="ARBA00022475"/>
    </source>
</evidence>
<evidence type="ECO:0000313" key="9">
    <source>
        <dbReference type="EMBL" id="OBQ55246.1"/>
    </source>
</evidence>
<keyword evidence="5 7" id="KW-1133">Transmembrane helix</keyword>
<feature type="transmembrane region" description="Helical" evidence="7">
    <location>
        <begin position="267"/>
        <end position="291"/>
    </location>
</feature>
<dbReference type="PIRSF" id="PIRSF006066">
    <property type="entry name" value="HI0050"/>
    <property type="match status" value="1"/>
</dbReference>
<protein>
    <submittedName>
        <fullName evidence="9">C4-dicarboxylate ABC transporter permease</fullName>
    </submittedName>
</protein>
<dbReference type="GO" id="GO:0022857">
    <property type="term" value="F:transmembrane transporter activity"/>
    <property type="evidence" value="ECO:0007669"/>
    <property type="project" value="TreeGrafter"/>
</dbReference>
<accession>A0A1B7XIB3</accession>
<comment type="caution">
    <text evidence="9">The sequence shown here is derived from an EMBL/GenBank/DDBJ whole genome shotgun (WGS) entry which is preliminary data.</text>
</comment>
<organism evidence="9 10">
    <name type="scientific">Halodesulfovibrio spirochaetisodalis</name>
    <dbReference type="NCBI Taxonomy" id="1560234"/>
    <lineage>
        <taxon>Bacteria</taxon>
        <taxon>Pseudomonadati</taxon>
        <taxon>Thermodesulfobacteriota</taxon>
        <taxon>Desulfovibrionia</taxon>
        <taxon>Desulfovibrionales</taxon>
        <taxon>Desulfovibrionaceae</taxon>
        <taxon>Halodesulfovibrio</taxon>
    </lineage>
</organism>
<proteinExistence type="predicted"/>
<feature type="transmembrane region" description="Helical" evidence="7">
    <location>
        <begin position="214"/>
        <end position="233"/>
    </location>
</feature>
<evidence type="ECO:0000256" key="4">
    <source>
        <dbReference type="ARBA" id="ARBA00022692"/>
    </source>
</evidence>
<dbReference type="OrthoDB" id="5404879at2"/>
<gene>
    <name evidence="9" type="ORF">SP90_04640</name>
</gene>
<evidence type="ECO:0000256" key="5">
    <source>
        <dbReference type="ARBA" id="ARBA00022989"/>
    </source>
</evidence>
<evidence type="ECO:0000256" key="1">
    <source>
        <dbReference type="ARBA" id="ARBA00004429"/>
    </source>
</evidence>
<dbReference type="NCBIfam" id="TIGR00786">
    <property type="entry name" value="dctM"/>
    <property type="match status" value="1"/>
</dbReference>
<feature type="transmembrane region" description="Helical" evidence="7">
    <location>
        <begin position="145"/>
        <end position="164"/>
    </location>
</feature>
<keyword evidence="6 7" id="KW-0472">Membrane</keyword>
<feature type="domain" description="TRAP C4-dicarboxylate transport system permease DctM subunit" evidence="8">
    <location>
        <begin position="5"/>
        <end position="415"/>
    </location>
</feature>
<keyword evidence="10" id="KW-1185">Reference proteome</keyword>
<keyword evidence="2" id="KW-1003">Cell membrane</keyword>
<dbReference type="InterPro" id="IPR010656">
    <property type="entry name" value="DctM"/>
</dbReference>
<keyword evidence="4 7" id="KW-0812">Transmembrane</keyword>
<evidence type="ECO:0000256" key="6">
    <source>
        <dbReference type="ARBA" id="ARBA00023136"/>
    </source>
</evidence>